<dbReference type="RefSeq" id="WP_153197979.1">
    <property type="nucleotide sequence ID" value="NZ_JBHUPE010000004.1"/>
</dbReference>
<keyword evidence="2" id="KW-1185">Reference proteome</keyword>
<dbReference type="Proteomes" id="UP001597509">
    <property type="component" value="Unassembled WGS sequence"/>
</dbReference>
<reference evidence="2" key="1">
    <citation type="journal article" date="2019" name="Int. J. Syst. Evol. Microbiol.">
        <title>The Global Catalogue of Microorganisms (GCM) 10K type strain sequencing project: providing services to taxonomists for standard genome sequencing and annotation.</title>
        <authorList>
            <consortium name="The Broad Institute Genomics Platform"/>
            <consortium name="The Broad Institute Genome Sequencing Center for Infectious Disease"/>
            <person name="Wu L."/>
            <person name="Ma J."/>
        </authorList>
    </citation>
    <scope>NUCLEOTIDE SEQUENCE [LARGE SCALE GENOMIC DNA]</scope>
    <source>
        <strain evidence="2">KCTC 22209</strain>
    </source>
</reference>
<protein>
    <submittedName>
        <fullName evidence="1">Uncharacterized protein</fullName>
    </submittedName>
</protein>
<evidence type="ECO:0000313" key="1">
    <source>
        <dbReference type="EMBL" id="MFD2904698.1"/>
    </source>
</evidence>
<evidence type="ECO:0000313" key="2">
    <source>
        <dbReference type="Proteomes" id="UP001597509"/>
    </source>
</evidence>
<name>A0ABW5YY90_9SPHI</name>
<sequence length="49" mass="5610">MKKQEIKKQVIITSVSQMIADKEAVRSYMKGKTTLQELDKKGIKFAKPL</sequence>
<organism evidence="1 2">
    <name type="scientific">Sphingobacterium anhuiense</name>
    <dbReference type="NCBI Taxonomy" id="493780"/>
    <lineage>
        <taxon>Bacteria</taxon>
        <taxon>Pseudomonadati</taxon>
        <taxon>Bacteroidota</taxon>
        <taxon>Sphingobacteriia</taxon>
        <taxon>Sphingobacteriales</taxon>
        <taxon>Sphingobacteriaceae</taxon>
        <taxon>Sphingobacterium</taxon>
    </lineage>
</organism>
<proteinExistence type="predicted"/>
<gene>
    <name evidence="1" type="ORF">ACFS6I_12225</name>
</gene>
<accession>A0ABW5YY90</accession>
<comment type="caution">
    <text evidence="1">The sequence shown here is derived from an EMBL/GenBank/DDBJ whole genome shotgun (WGS) entry which is preliminary data.</text>
</comment>
<dbReference type="EMBL" id="JBHUPE010000004">
    <property type="protein sequence ID" value="MFD2904698.1"/>
    <property type="molecule type" value="Genomic_DNA"/>
</dbReference>